<accession>A0A0T9N224</accession>
<evidence type="ECO:0000313" key="1">
    <source>
        <dbReference type="EMBL" id="CNG71165.1"/>
    </source>
</evidence>
<dbReference type="AlphaFoldDB" id="A0A0T9N224"/>
<dbReference type="KEGG" id="yin:CH53_293"/>
<reference evidence="1 2" key="1">
    <citation type="submission" date="2015-03" db="EMBL/GenBank/DDBJ databases">
        <authorList>
            <person name="Murphy D."/>
        </authorList>
    </citation>
    <scope>NUCLEOTIDE SEQUENCE [LARGE SCALE GENOMIC DNA]</scope>
    <source>
        <strain evidence="1 2">BR165/97</strain>
    </source>
</reference>
<dbReference type="STRING" id="631.CH53_293"/>
<proteinExistence type="predicted"/>
<protein>
    <submittedName>
        <fullName evidence="1">Putative phage antitermination protein Q</fullName>
    </submittedName>
</protein>
<evidence type="ECO:0000313" key="2">
    <source>
        <dbReference type="Proteomes" id="UP000038750"/>
    </source>
</evidence>
<sequence length="109" mass="12161">MNRQAITTVLLAILLMGLTANTYRLSAKQVQEHAELQVERAVNQTLDNIIAAYQLNDAANRAAAARQLENERVLRHETEDRLKRFVAATATDNCAVSRMPESGISILRE</sequence>
<gene>
    <name evidence="1" type="ORF">ERS008530_04482</name>
</gene>
<organism evidence="1 2">
    <name type="scientific">Yersinia intermedia</name>
    <dbReference type="NCBI Taxonomy" id="631"/>
    <lineage>
        <taxon>Bacteria</taxon>
        <taxon>Pseudomonadati</taxon>
        <taxon>Pseudomonadota</taxon>
        <taxon>Gammaproteobacteria</taxon>
        <taxon>Enterobacterales</taxon>
        <taxon>Yersiniaceae</taxon>
        <taxon>Yersinia</taxon>
    </lineage>
</organism>
<dbReference type="EMBL" id="CPZJ01000029">
    <property type="protein sequence ID" value="CNG71165.1"/>
    <property type="molecule type" value="Genomic_DNA"/>
</dbReference>
<dbReference type="Proteomes" id="UP000038750">
    <property type="component" value="Unassembled WGS sequence"/>
</dbReference>
<dbReference type="RefSeq" id="WP_042568287.1">
    <property type="nucleotide sequence ID" value="NZ_CABHYB010000071.1"/>
</dbReference>
<name>A0A0T9N224_YERIN</name>
<dbReference type="OrthoDB" id="6480764at2"/>